<organism evidence="1 2">
    <name type="scientific">Segatella salivae F0493</name>
    <dbReference type="NCBI Taxonomy" id="1395125"/>
    <lineage>
        <taxon>Bacteria</taxon>
        <taxon>Pseudomonadati</taxon>
        <taxon>Bacteroidota</taxon>
        <taxon>Bacteroidia</taxon>
        <taxon>Bacteroidales</taxon>
        <taxon>Prevotellaceae</taxon>
        <taxon>Segatella</taxon>
    </lineage>
</organism>
<reference evidence="1 2" key="1">
    <citation type="submission" date="2013-08" db="EMBL/GenBank/DDBJ databases">
        <authorList>
            <person name="Durkin A.S."/>
            <person name="Haft D.R."/>
            <person name="McCorrison J."/>
            <person name="Torralba M."/>
            <person name="Gillis M."/>
            <person name="Haft D.H."/>
            <person name="Methe B."/>
            <person name="Sutton G."/>
            <person name="Nelson K.E."/>
        </authorList>
    </citation>
    <scope>NUCLEOTIDE SEQUENCE [LARGE SCALE GENOMIC DNA]</scope>
    <source>
        <strain evidence="1 2">F0493</strain>
    </source>
</reference>
<accession>U2KLM1</accession>
<evidence type="ECO:0000313" key="2">
    <source>
        <dbReference type="Proteomes" id="UP000017023"/>
    </source>
</evidence>
<sequence length="86" mass="9916">MQPFRIAKSDNFERGCAATCCTLLADSARKVMNLTWISTMKRKKIPHKKDWIKERDIVSLPIIYSSLCHKHCALCLESQGYDLTKK</sequence>
<proteinExistence type="predicted"/>
<dbReference type="AlphaFoldDB" id="U2KLM1"/>
<name>U2KLM1_9BACT</name>
<dbReference type="PATRIC" id="fig|1395125.3.peg.2064"/>
<evidence type="ECO:0000313" key="1">
    <source>
        <dbReference type="EMBL" id="ERJ99386.1"/>
    </source>
</evidence>
<protein>
    <submittedName>
        <fullName evidence="1">Uncharacterized protein</fullName>
    </submittedName>
</protein>
<gene>
    <name evidence="1" type="ORF">HMPREF9145_1890</name>
</gene>
<dbReference type="EMBL" id="AWGW01000026">
    <property type="protein sequence ID" value="ERJ99386.1"/>
    <property type="molecule type" value="Genomic_DNA"/>
</dbReference>
<comment type="caution">
    <text evidence="1">The sequence shown here is derived from an EMBL/GenBank/DDBJ whole genome shotgun (WGS) entry which is preliminary data.</text>
</comment>
<dbReference type="Proteomes" id="UP000017023">
    <property type="component" value="Unassembled WGS sequence"/>
</dbReference>